<feature type="coiled-coil region" evidence="5">
    <location>
        <begin position="356"/>
        <end position="383"/>
    </location>
</feature>
<keyword evidence="6" id="KW-0812">Transmembrane</keyword>
<dbReference type="EMBL" id="MDTQ01000001">
    <property type="protein sequence ID" value="ODC03548.1"/>
    <property type="molecule type" value="Genomic_DNA"/>
</dbReference>
<dbReference type="AlphaFoldDB" id="A0A1E2V962"/>
<evidence type="ECO:0000313" key="10">
    <source>
        <dbReference type="Proteomes" id="UP000094291"/>
    </source>
</evidence>
<comment type="subcellular location">
    <subcellularLocation>
        <location evidence="1">Membrane</location>
    </subcellularLocation>
</comment>
<dbReference type="SMART" id="SM00283">
    <property type="entry name" value="MA"/>
    <property type="match status" value="1"/>
</dbReference>
<evidence type="ECO:0000256" key="1">
    <source>
        <dbReference type="ARBA" id="ARBA00004370"/>
    </source>
</evidence>
<name>A0A1E2V962_9GAMM</name>
<dbReference type="STRING" id="197479.BFW38_08300"/>
<dbReference type="GO" id="GO:0007165">
    <property type="term" value="P:signal transduction"/>
    <property type="evidence" value="ECO:0007669"/>
    <property type="project" value="UniProtKB-KW"/>
</dbReference>
<keyword evidence="10" id="KW-1185">Reference proteome</keyword>
<dbReference type="OrthoDB" id="2489132at2"/>
<dbReference type="InterPro" id="IPR003660">
    <property type="entry name" value="HAMP_dom"/>
</dbReference>
<dbReference type="PANTHER" id="PTHR32089">
    <property type="entry name" value="METHYL-ACCEPTING CHEMOTAXIS PROTEIN MCPB"/>
    <property type="match status" value="1"/>
</dbReference>
<evidence type="ECO:0000256" key="2">
    <source>
        <dbReference type="ARBA" id="ARBA00023224"/>
    </source>
</evidence>
<evidence type="ECO:0000259" key="8">
    <source>
        <dbReference type="PROSITE" id="PS50885"/>
    </source>
</evidence>
<dbReference type="Gene3D" id="1.10.287.950">
    <property type="entry name" value="Methyl-accepting chemotaxis protein"/>
    <property type="match status" value="1"/>
</dbReference>
<keyword evidence="6" id="KW-1133">Transmembrane helix</keyword>
<feature type="domain" description="HAMP" evidence="8">
    <location>
        <begin position="310"/>
        <end position="364"/>
    </location>
</feature>
<dbReference type="PROSITE" id="PS50111">
    <property type="entry name" value="CHEMOTAXIS_TRANSDUC_2"/>
    <property type="match status" value="1"/>
</dbReference>
<sequence>MKKMGLKTSLILSITVLVALSVSISSYVLYLQQKDMLAESIIQKSKGDAKAKASAVETIMNEKVGGITKLANQYRQKPITGTDSALTDEVFFMANAMNLKSAVIVKDNGDGYWTLGTTLAPETWPNNKMNGDARTLSWYPSTQQANGVFITDPYIYDVTGNDLYWVTIAHHIVNGAVAINMRLQFLDELVQQTNDIEGATAAIMTEDSTVLASTSPLLKLGQKALNVTAVSNAVQQAIQDDNAMSTYTINGQNYLLFSHPINVGDKRWYYMMSVDESVAMAKLSEARNSAIMISIMATLISIAVGLFLLQRLYQPILSLKSTIMGLSSGNGDLTQRLVVNNNDDLGQIAQGVNRFIETLQKMMQEIQVASTSLNNNIDRIKQQSERNSTVLQNHAAETEQVVTAIEEMSSTADAMAQDAANTANLTQQANETSVNSQQAVESSQHIVTALISDVDQSAQNVQQMAEETQQINEILSVIGDIAEQTNLLALNAAIEAARAGEQGRGFAVVADEVRNLASRTKASTEEIETALERLGGGTRNVVNSMETTKTRCQETAESSGEVAVSLETMATYVSEINNLSTQIATAAEEQSSVTQELSQNMSAINGIVVELRASGEQALHEAEDIAQINQQLVAIVNRFKV</sequence>
<keyword evidence="5" id="KW-0175">Coiled coil</keyword>
<dbReference type="InterPro" id="IPR004089">
    <property type="entry name" value="MCPsignal_dom"/>
</dbReference>
<dbReference type="SUPFAM" id="SSF58104">
    <property type="entry name" value="Methyl-accepting chemotaxis protein (MCP) signaling domain"/>
    <property type="match status" value="1"/>
</dbReference>
<evidence type="ECO:0000259" key="7">
    <source>
        <dbReference type="PROSITE" id="PS50111"/>
    </source>
</evidence>
<evidence type="ECO:0000256" key="3">
    <source>
        <dbReference type="ARBA" id="ARBA00029447"/>
    </source>
</evidence>
<dbReference type="CDD" id="cd11386">
    <property type="entry name" value="MCP_signal"/>
    <property type="match status" value="1"/>
</dbReference>
<evidence type="ECO:0000256" key="4">
    <source>
        <dbReference type="PROSITE-ProRule" id="PRU00284"/>
    </source>
</evidence>
<keyword evidence="2 4" id="KW-0807">Transducer</keyword>
<dbReference type="Pfam" id="PF00015">
    <property type="entry name" value="MCPsignal"/>
    <property type="match status" value="1"/>
</dbReference>
<dbReference type="PROSITE" id="PS50885">
    <property type="entry name" value="HAMP"/>
    <property type="match status" value="1"/>
</dbReference>
<feature type="domain" description="Methyl-accepting transducer" evidence="7">
    <location>
        <begin position="369"/>
        <end position="605"/>
    </location>
</feature>
<dbReference type="SMART" id="SM00304">
    <property type="entry name" value="HAMP"/>
    <property type="match status" value="1"/>
</dbReference>
<dbReference type="Gene3D" id="3.30.450.20">
    <property type="entry name" value="PAS domain"/>
    <property type="match status" value="2"/>
</dbReference>
<feature type="transmembrane region" description="Helical" evidence="6">
    <location>
        <begin position="290"/>
        <end position="309"/>
    </location>
</feature>
<dbReference type="Proteomes" id="UP000094291">
    <property type="component" value="Unassembled WGS sequence"/>
</dbReference>
<dbReference type="PANTHER" id="PTHR32089:SF55">
    <property type="entry name" value="METHYL ACCEPTING SENSORY TRANSDUCER WITH CACHE_2 SMALL MOLECULE BINDING DOMAIN"/>
    <property type="match status" value="1"/>
</dbReference>
<dbReference type="GO" id="GO:0006935">
    <property type="term" value="P:chemotaxis"/>
    <property type="evidence" value="ECO:0007669"/>
    <property type="project" value="UniProtKB-ARBA"/>
</dbReference>
<evidence type="ECO:0000256" key="6">
    <source>
        <dbReference type="SAM" id="Phobius"/>
    </source>
</evidence>
<dbReference type="FunFam" id="1.10.287.950:FF:000001">
    <property type="entry name" value="Methyl-accepting chemotaxis sensory transducer"/>
    <property type="match status" value="1"/>
</dbReference>
<gene>
    <name evidence="9" type="ORF">BFW38_08300</name>
</gene>
<reference evidence="9 10" key="1">
    <citation type="submission" date="2016-08" db="EMBL/GenBank/DDBJ databases">
        <authorList>
            <person name="Seilhamer J.J."/>
        </authorList>
    </citation>
    <scope>NUCLEOTIDE SEQUENCE [LARGE SCALE GENOMIC DNA]</scope>
    <source>
        <strain evidence="9 10">PH27A</strain>
    </source>
</reference>
<proteinExistence type="inferred from homology"/>
<evidence type="ECO:0000313" key="9">
    <source>
        <dbReference type="EMBL" id="ODC03548.1"/>
    </source>
</evidence>
<keyword evidence="6" id="KW-0472">Membrane</keyword>
<comment type="similarity">
    <text evidence="3">Belongs to the methyl-accepting chemotaxis (MCP) protein family.</text>
</comment>
<evidence type="ECO:0000256" key="5">
    <source>
        <dbReference type="SAM" id="Coils"/>
    </source>
</evidence>
<accession>A0A1E2V962</accession>
<comment type="caution">
    <text evidence="9">The sequence shown here is derived from an EMBL/GenBank/DDBJ whole genome shotgun (WGS) entry which is preliminary data.</text>
</comment>
<dbReference type="CDD" id="cd06225">
    <property type="entry name" value="HAMP"/>
    <property type="match status" value="1"/>
</dbReference>
<protein>
    <submittedName>
        <fullName evidence="9">Chemotaxis protein</fullName>
    </submittedName>
</protein>
<dbReference type="GO" id="GO:0016020">
    <property type="term" value="C:membrane"/>
    <property type="evidence" value="ECO:0007669"/>
    <property type="project" value="UniProtKB-SubCell"/>
</dbReference>
<organism evidence="9 10">
    <name type="scientific">Terasakiispira papahanaumokuakeensis</name>
    <dbReference type="NCBI Taxonomy" id="197479"/>
    <lineage>
        <taxon>Bacteria</taxon>
        <taxon>Pseudomonadati</taxon>
        <taxon>Pseudomonadota</taxon>
        <taxon>Gammaproteobacteria</taxon>
        <taxon>Oceanospirillales</taxon>
        <taxon>Terasakiispira</taxon>
    </lineage>
</organism>
<dbReference type="Pfam" id="PF00672">
    <property type="entry name" value="HAMP"/>
    <property type="match status" value="1"/>
</dbReference>